<dbReference type="RefSeq" id="WP_377713920.1">
    <property type="nucleotide sequence ID" value="NZ_JBHSMP010000027.1"/>
</dbReference>
<sequence length="239" mass="26521">MMKGKTMRVARLAAGLRAASLTMAAWLLFAGHAHAEVGAADPIDTAMRTCLARADRSSAAGQVQCMDDSRTAWRSAADSAFMQLLAKLPVARRLRWQLSETRWVAWRDAEDIMLAAAFDTSSGSSYKLYEADMRLQPVRDRALTLRAEARALADQPTPRARVCSADARCEHVSYDLNRYYRKLYARMPAHGRPAVARAQAAWRAYSDATTPLLDEHARLDLLGARLATLKRLSETVGNR</sequence>
<name>A0ABW0JDH0_9BURK</name>
<feature type="signal peptide" evidence="1">
    <location>
        <begin position="1"/>
        <end position="35"/>
    </location>
</feature>
<reference evidence="4" key="1">
    <citation type="journal article" date="2019" name="Int. J. Syst. Evol. Microbiol.">
        <title>The Global Catalogue of Microorganisms (GCM) 10K type strain sequencing project: providing services to taxonomists for standard genome sequencing and annotation.</title>
        <authorList>
            <consortium name="The Broad Institute Genomics Platform"/>
            <consortium name="The Broad Institute Genome Sequencing Center for Infectious Disease"/>
            <person name="Wu L."/>
            <person name="Ma J."/>
        </authorList>
    </citation>
    <scope>NUCLEOTIDE SEQUENCE [LARGE SCALE GENOMIC DNA]</scope>
    <source>
        <strain evidence="4">CCUG 56042</strain>
    </source>
</reference>
<dbReference type="EMBL" id="JBHSMP010000027">
    <property type="protein sequence ID" value="MFC5430998.1"/>
    <property type="molecule type" value="Genomic_DNA"/>
</dbReference>
<dbReference type="InterPro" id="IPR009739">
    <property type="entry name" value="LprI-like_N"/>
</dbReference>
<keyword evidence="4" id="KW-1185">Reference proteome</keyword>
<evidence type="ECO:0000313" key="4">
    <source>
        <dbReference type="Proteomes" id="UP001596103"/>
    </source>
</evidence>
<dbReference type="Proteomes" id="UP001596103">
    <property type="component" value="Unassembled WGS sequence"/>
</dbReference>
<dbReference type="Pfam" id="PF07007">
    <property type="entry name" value="LprI"/>
    <property type="match status" value="1"/>
</dbReference>
<comment type="caution">
    <text evidence="3">The sequence shown here is derived from an EMBL/GenBank/DDBJ whole genome shotgun (WGS) entry which is preliminary data.</text>
</comment>
<accession>A0ABW0JDH0</accession>
<evidence type="ECO:0000259" key="2">
    <source>
        <dbReference type="Pfam" id="PF07007"/>
    </source>
</evidence>
<proteinExistence type="predicted"/>
<organism evidence="3 4">
    <name type="scientific">Paraburkholderia denitrificans</name>
    <dbReference type="NCBI Taxonomy" id="694025"/>
    <lineage>
        <taxon>Bacteria</taxon>
        <taxon>Pseudomonadati</taxon>
        <taxon>Pseudomonadota</taxon>
        <taxon>Betaproteobacteria</taxon>
        <taxon>Burkholderiales</taxon>
        <taxon>Burkholderiaceae</taxon>
        <taxon>Paraburkholderia</taxon>
    </lineage>
</organism>
<gene>
    <name evidence="3" type="ORF">ACFPTO_19660</name>
</gene>
<evidence type="ECO:0000313" key="3">
    <source>
        <dbReference type="EMBL" id="MFC5430998.1"/>
    </source>
</evidence>
<keyword evidence="1" id="KW-0732">Signal</keyword>
<feature type="chain" id="PRO_5046203058" evidence="1">
    <location>
        <begin position="36"/>
        <end position="239"/>
    </location>
</feature>
<feature type="domain" description="Lysozyme inhibitor LprI-like N-terminal" evidence="2">
    <location>
        <begin position="56"/>
        <end position="145"/>
    </location>
</feature>
<protein>
    <submittedName>
        <fullName evidence="3">Lysozyme inhibitor LprI family protein</fullName>
    </submittedName>
</protein>
<evidence type="ECO:0000256" key="1">
    <source>
        <dbReference type="SAM" id="SignalP"/>
    </source>
</evidence>